<evidence type="ECO:0000313" key="2">
    <source>
        <dbReference type="EMBL" id="GAA1273138.1"/>
    </source>
</evidence>
<organism evidence="2 3">
    <name type="scientific">Streptomyces javensis</name>
    <dbReference type="NCBI Taxonomy" id="114698"/>
    <lineage>
        <taxon>Bacteria</taxon>
        <taxon>Bacillati</taxon>
        <taxon>Actinomycetota</taxon>
        <taxon>Actinomycetes</taxon>
        <taxon>Kitasatosporales</taxon>
        <taxon>Streptomycetaceae</taxon>
        <taxon>Streptomyces</taxon>
        <taxon>Streptomyces violaceusniger group</taxon>
    </lineage>
</organism>
<proteinExistence type="predicted"/>
<feature type="compositionally biased region" description="Low complexity" evidence="1">
    <location>
        <begin position="123"/>
        <end position="142"/>
    </location>
</feature>
<dbReference type="PROSITE" id="PS51318">
    <property type="entry name" value="TAT"/>
    <property type="match status" value="1"/>
</dbReference>
<feature type="region of interest" description="Disordered" evidence="1">
    <location>
        <begin position="93"/>
        <end position="195"/>
    </location>
</feature>
<keyword evidence="3" id="KW-1185">Reference proteome</keyword>
<dbReference type="InterPro" id="IPR006311">
    <property type="entry name" value="TAT_signal"/>
</dbReference>
<reference evidence="2 3" key="1">
    <citation type="journal article" date="2019" name="Int. J. Syst. Evol. Microbiol.">
        <title>The Global Catalogue of Microorganisms (GCM) 10K type strain sequencing project: providing services to taxonomists for standard genome sequencing and annotation.</title>
        <authorList>
            <consortium name="The Broad Institute Genomics Platform"/>
            <consortium name="The Broad Institute Genome Sequencing Center for Infectious Disease"/>
            <person name="Wu L."/>
            <person name="Ma J."/>
        </authorList>
    </citation>
    <scope>NUCLEOTIDE SEQUENCE [LARGE SCALE GENOMIC DNA]</scope>
    <source>
        <strain evidence="2 3">JCM 11448</strain>
    </source>
</reference>
<feature type="compositionally biased region" description="Pro residues" evidence="1">
    <location>
        <begin position="97"/>
        <end position="122"/>
    </location>
</feature>
<feature type="compositionally biased region" description="Low complexity" evidence="1">
    <location>
        <begin position="162"/>
        <end position="179"/>
    </location>
</feature>
<feature type="compositionally biased region" description="Basic and acidic residues" evidence="1">
    <location>
        <begin position="1"/>
        <end position="35"/>
    </location>
</feature>
<evidence type="ECO:0000313" key="3">
    <source>
        <dbReference type="Proteomes" id="UP001500282"/>
    </source>
</evidence>
<name>A0ABN1X1U8_9ACTN</name>
<dbReference type="Proteomes" id="UP001500282">
    <property type="component" value="Unassembled WGS sequence"/>
</dbReference>
<accession>A0ABN1X1U8</accession>
<protein>
    <submittedName>
        <fullName evidence="2">Uncharacterized protein</fullName>
    </submittedName>
</protein>
<evidence type="ECO:0000256" key="1">
    <source>
        <dbReference type="SAM" id="MobiDB-lite"/>
    </source>
</evidence>
<comment type="caution">
    <text evidence="2">The sequence shown here is derived from an EMBL/GenBank/DDBJ whole genome shotgun (WGS) entry which is preliminary data.</text>
</comment>
<feature type="region of interest" description="Disordered" evidence="1">
    <location>
        <begin position="1"/>
        <end position="61"/>
    </location>
</feature>
<gene>
    <name evidence="2" type="ORF">GCM10009579_34900</name>
</gene>
<dbReference type="EMBL" id="BAAAIH010000017">
    <property type="protein sequence ID" value="GAA1273138.1"/>
    <property type="molecule type" value="Genomic_DNA"/>
</dbReference>
<sequence>MTPRFEDGPEHNGPEHNGPEPEHMGPEPEHIGPEREPDDPLAVILRPPSDHLGPPPGRYEAIRRAATRRKLLRTAAGVGVSCAVAALIALPLRQSAPEPPARPTVPLAPPPATGRTTPPPPSVSGGPSVSPRPSAPSGSASQRRGRGPGSETPSPRDGSKVPARGRSAAPSSSERVVPSEVRRDTETTPGTARRP</sequence>